<name>A0A9N8H310_9STRA</name>
<evidence type="ECO:0000313" key="2">
    <source>
        <dbReference type="Proteomes" id="UP001153069"/>
    </source>
</evidence>
<dbReference type="InterPro" id="IPR011057">
    <property type="entry name" value="Mss4-like_sf"/>
</dbReference>
<organism evidence="1 2">
    <name type="scientific">Seminavis robusta</name>
    <dbReference type="NCBI Taxonomy" id="568900"/>
    <lineage>
        <taxon>Eukaryota</taxon>
        <taxon>Sar</taxon>
        <taxon>Stramenopiles</taxon>
        <taxon>Ochrophyta</taxon>
        <taxon>Bacillariophyta</taxon>
        <taxon>Bacillariophyceae</taxon>
        <taxon>Bacillariophycidae</taxon>
        <taxon>Naviculales</taxon>
        <taxon>Naviculaceae</taxon>
        <taxon>Seminavis</taxon>
    </lineage>
</organism>
<sequence>MGNSGNQKTFPPPCVMGTEEIMSKKAHGTSAVPIQENLRWGCDKETASRICNYNRHYAEHSGYFEKKPLFLEECKTANGGEINFYDSNTGKVLFSAPRGRTMDEFLVESRAHGWPSFRDAEVNWESVRCLPDGETVSVDGTHLGHNLPDRSGSRYCINLVSVAGNPVN</sequence>
<dbReference type="EMBL" id="CAICTM010000048">
    <property type="protein sequence ID" value="CAB9498911.1"/>
    <property type="molecule type" value="Genomic_DNA"/>
</dbReference>
<proteinExistence type="predicted"/>
<gene>
    <name evidence="1" type="ORF">SEMRO_48_G028310.1</name>
</gene>
<protein>
    <submittedName>
        <fullName evidence="1">Uncharacterized protein</fullName>
    </submittedName>
</protein>
<keyword evidence="2" id="KW-1185">Reference proteome</keyword>
<comment type="caution">
    <text evidence="1">The sequence shown here is derived from an EMBL/GenBank/DDBJ whole genome shotgun (WGS) entry which is preliminary data.</text>
</comment>
<accession>A0A9N8H310</accession>
<evidence type="ECO:0000313" key="1">
    <source>
        <dbReference type="EMBL" id="CAB9498911.1"/>
    </source>
</evidence>
<reference evidence="1" key="1">
    <citation type="submission" date="2020-06" db="EMBL/GenBank/DDBJ databases">
        <authorList>
            <consortium name="Plant Systems Biology data submission"/>
        </authorList>
    </citation>
    <scope>NUCLEOTIDE SEQUENCE</scope>
    <source>
        <strain evidence="1">D6</strain>
    </source>
</reference>
<dbReference type="AlphaFoldDB" id="A0A9N8H310"/>
<dbReference type="Proteomes" id="UP001153069">
    <property type="component" value="Unassembled WGS sequence"/>
</dbReference>
<dbReference type="SUPFAM" id="SSF51316">
    <property type="entry name" value="Mss4-like"/>
    <property type="match status" value="1"/>
</dbReference>
<dbReference type="OrthoDB" id="44061at2759"/>